<comment type="caution">
    <text evidence="1">The sequence shown here is derived from an EMBL/GenBank/DDBJ whole genome shotgun (WGS) entry which is preliminary data.</text>
</comment>
<dbReference type="InterPro" id="IPR038084">
    <property type="entry name" value="PduO/GlcC-like_sf"/>
</dbReference>
<proteinExistence type="predicted"/>
<name>A0A2S7IZJ7_9HYPH</name>
<dbReference type="EMBL" id="PTRC01000018">
    <property type="protein sequence ID" value="PQA73434.1"/>
    <property type="molecule type" value="Genomic_DNA"/>
</dbReference>
<organism evidence="1 2">
    <name type="scientific">Brucella oryzae</name>
    <dbReference type="NCBI Taxonomy" id="335286"/>
    <lineage>
        <taxon>Bacteria</taxon>
        <taxon>Pseudomonadati</taxon>
        <taxon>Pseudomonadota</taxon>
        <taxon>Alphaproteobacteria</taxon>
        <taxon>Hyphomicrobiales</taxon>
        <taxon>Brucellaceae</taxon>
        <taxon>Brucella/Ochrobactrum group</taxon>
        <taxon>Brucella</taxon>
    </lineage>
</organism>
<keyword evidence="2" id="KW-1185">Reference proteome</keyword>
<protein>
    <submittedName>
        <fullName evidence="1">GlcG protein</fullName>
    </submittedName>
</protein>
<gene>
    <name evidence="1" type="ORF">C3731_11310</name>
</gene>
<dbReference type="Gene3D" id="3.30.450.150">
    <property type="entry name" value="Haem-degrading domain"/>
    <property type="match status" value="1"/>
</dbReference>
<accession>A0A2S7IZJ7</accession>
<dbReference type="PANTHER" id="PTHR34309:SF1">
    <property type="entry name" value="PROTEIN GLCG"/>
    <property type="match status" value="1"/>
</dbReference>
<evidence type="ECO:0000313" key="2">
    <source>
        <dbReference type="Proteomes" id="UP000238493"/>
    </source>
</evidence>
<sequence length="160" mass="16380">MSPRPVTILASMIASITLISPAFAVDLLTKPYLTLGAARSVMSAAEKEAAAHGWPCGISVVDAEALPTLTLRTNNASVSAGVEFTPGIARRAALFRGESGTLAINGTRPAAITVCGFVLRRGVVPITVNGTVVGAVGVSTDTPDHDQRIAKAGTTALTRK</sequence>
<dbReference type="InterPro" id="IPR005624">
    <property type="entry name" value="PduO/GlcC-like"/>
</dbReference>
<dbReference type="InterPro" id="IPR052517">
    <property type="entry name" value="GlcG_carb_metab_protein"/>
</dbReference>
<dbReference type="OrthoDB" id="7222954at2"/>
<dbReference type="SUPFAM" id="SSF143744">
    <property type="entry name" value="GlcG-like"/>
    <property type="match status" value="1"/>
</dbReference>
<dbReference type="AlphaFoldDB" id="A0A2S7IZJ7"/>
<dbReference type="Pfam" id="PF03928">
    <property type="entry name" value="HbpS-like"/>
    <property type="match status" value="1"/>
</dbReference>
<reference evidence="1 2" key="1">
    <citation type="submission" date="2018-02" db="EMBL/GenBank/DDBJ databases">
        <title>Draft genome sequence of Ochrobactrum oryzae found in Brazil.</title>
        <authorList>
            <person name="Cerdeira L."/>
            <person name="Andrade F."/>
            <person name="Zacariotto T."/>
            <person name="Barbosa B."/>
            <person name="Santos S."/>
            <person name="Cassetari V."/>
            <person name="Lincopan N."/>
        </authorList>
    </citation>
    <scope>NUCLEOTIDE SEQUENCE [LARGE SCALE GENOMIC DNA]</scope>
    <source>
        <strain evidence="1 2">OA447</strain>
    </source>
</reference>
<dbReference type="PANTHER" id="PTHR34309">
    <property type="entry name" value="SLR1406 PROTEIN"/>
    <property type="match status" value="1"/>
</dbReference>
<evidence type="ECO:0000313" key="1">
    <source>
        <dbReference type="EMBL" id="PQA73434.1"/>
    </source>
</evidence>
<dbReference type="Proteomes" id="UP000238493">
    <property type="component" value="Unassembled WGS sequence"/>
</dbReference>